<proteinExistence type="predicted"/>
<reference evidence="1" key="1">
    <citation type="journal article" date="2021" name="Environ. Microbiol.">
        <title>Gene family expansions and transcriptome signatures uncover fungal adaptations to wood decay.</title>
        <authorList>
            <person name="Hage H."/>
            <person name="Miyauchi S."/>
            <person name="Viragh M."/>
            <person name="Drula E."/>
            <person name="Min B."/>
            <person name="Chaduli D."/>
            <person name="Navarro D."/>
            <person name="Favel A."/>
            <person name="Norest M."/>
            <person name="Lesage-Meessen L."/>
            <person name="Balint B."/>
            <person name="Merenyi Z."/>
            <person name="de Eugenio L."/>
            <person name="Morin E."/>
            <person name="Martinez A.T."/>
            <person name="Baldrian P."/>
            <person name="Stursova M."/>
            <person name="Martinez M.J."/>
            <person name="Novotny C."/>
            <person name="Magnuson J.K."/>
            <person name="Spatafora J.W."/>
            <person name="Maurice S."/>
            <person name="Pangilinan J."/>
            <person name="Andreopoulos W."/>
            <person name="LaButti K."/>
            <person name="Hundley H."/>
            <person name="Na H."/>
            <person name="Kuo A."/>
            <person name="Barry K."/>
            <person name="Lipzen A."/>
            <person name="Henrissat B."/>
            <person name="Riley R."/>
            <person name="Ahrendt S."/>
            <person name="Nagy L.G."/>
            <person name="Grigoriev I.V."/>
            <person name="Martin F."/>
            <person name="Rosso M.N."/>
        </authorList>
    </citation>
    <scope>NUCLEOTIDE SEQUENCE</scope>
    <source>
        <strain evidence="1">CBS 384.51</strain>
    </source>
</reference>
<evidence type="ECO:0000313" key="1">
    <source>
        <dbReference type="EMBL" id="KAI0090862.1"/>
    </source>
</evidence>
<dbReference type="EMBL" id="MU274907">
    <property type="protein sequence ID" value="KAI0090862.1"/>
    <property type="molecule type" value="Genomic_DNA"/>
</dbReference>
<gene>
    <name evidence="1" type="ORF">BDY19DRAFT_984470</name>
</gene>
<organism evidence="1 2">
    <name type="scientific">Irpex rosettiformis</name>
    <dbReference type="NCBI Taxonomy" id="378272"/>
    <lineage>
        <taxon>Eukaryota</taxon>
        <taxon>Fungi</taxon>
        <taxon>Dikarya</taxon>
        <taxon>Basidiomycota</taxon>
        <taxon>Agaricomycotina</taxon>
        <taxon>Agaricomycetes</taxon>
        <taxon>Polyporales</taxon>
        <taxon>Irpicaceae</taxon>
        <taxon>Irpex</taxon>
    </lineage>
</organism>
<keyword evidence="2" id="KW-1185">Reference proteome</keyword>
<evidence type="ECO:0000313" key="2">
    <source>
        <dbReference type="Proteomes" id="UP001055072"/>
    </source>
</evidence>
<comment type="caution">
    <text evidence="1">The sequence shown here is derived from an EMBL/GenBank/DDBJ whole genome shotgun (WGS) entry which is preliminary data.</text>
</comment>
<protein>
    <submittedName>
        <fullName evidence="1">DNase I-like protein</fullName>
    </submittedName>
</protein>
<name>A0ACB8U8Y7_9APHY</name>
<dbReference type="Proteomes" id="UP001055072">
    <property type="component" value="Unassembled WGS sequence"/>
</dbReference>
<sequence>MLYSGLAVLAGGLFALTNAATIAQIKGDSFLSPLAGQVVYNVTGIVTAKDRYGLWLTDEPSRDGHVSSSLRVFGSTVAVRNTRVGDKISLSGTVTEYRKLDRPDDLSLTELSSPGQVIVHSTGHKIDPVVLGHARIPPTGPLSSLDVGSEGWLSVPGNVSLLTDVNPTLQPTLYGLDFWESLEGRLVTIPNPVALDFPSWMGAIWVRGDWPVQGLNKRGGLTIVNGKDDIPYAHSEAIPLGRPLDGSRNPKSTIGVKFENITGIVTYQFGFYTILPLTAPAIVSVPDEEPLPSSIIALDDPCELTIGDYNVENMSPRSHHISKVANHIANYLNAPDIMFLQEIQSDSGSTDNGIVTANKTLKALTNAIERARKGVRYEFVNIEPEDNVDGGKPGSNIRVAYLWRPERVSLVGGSPRGNATQATEAIKGKDEKLSLSLNPGRINPLSPAWEDSRKPLAAMWQTTTGEHFYTVNVHFSSKRGSSPSHGNPRPPVNGHNARRTYQVNVTADFISTLLQHSPNASVILAGDMNEYLQTRSVFHSFNNLLFDINELSSVSPTERYTYVYEQHTQEIDHIFVSESVAKRGTEVEHIHVNTWAKSVGERASDHDPTVARVRVCESRMKMEGVVEDSSTFNVQLPLGL</sequence>
<accession>A0ACB8U8Y7</accession>